<protein>
    <submittedName>
        <fullName evidence="1">Uncharacterized protein</fullName>
    </submittedName>
</protein>
<name>A0A0E9WFG1_ANGAN</name>
<proteinExistence type="predicted"/>
<organism evidence="1">
    <name type="scientific">Anguilla anguilla</name>
    <name type="common">European freshwater eel</name>
    <name type="synonym">Muraena anguilla</name>
    <dbReference type="NCBI Taxonomy" id="7936"/>
    <lineage>
        <taxon>Eukaryota</taxon>
        <taxon>Metazoa</taxon>
        <taxon>Chordata</taxon>
        <taxon>Craniata</taxon>
        <taxon>Vertebrata</taxon>
        <taxon>Euteleostomi</taxon>
        <taxon>Actinopterygii</taxon>
        <taxon>Neopterygii</taxon>
        <taxon>Teleostei</taxon>
        <taxon>Anguilliformes</taxon>
        <taxon>Anguillidae</taxon>
        <taxon>Anguilla</taxon>
    </lineage>
</organism>
<dbReference type="EMBL" id="GBXM01020292">
    <property type="protein sequence ID" value="JAH88285.1"/>
    <property type="molecule type" value="Transcribed_RNA"/>
</dbReference>
<reference evidence="1" key="2">
    <citation type="journal article" date="2015" name="Fish Shellfish Immunol.">
        <title>Early steps in the European eel (Anguilla anguilla)-Vibrio vulnificus interaction in the gills: Role of the RtxA13 toxin.</title>
        <authorList>
            <person name="Callol A."/>
            <person name="Pajuelo D."/>
            <person name="Ebbesson L."/>
            <person name="Teles M."/>
            <person name="MacKenzie S."/>
            <person name="Amaro C."/>
        </authorList>
    </citation>
    <scope>NUCLEOTIDE SEQUENCE</scope>
</reference>
<sequence length="42" mass="4758">MRTCREGLGWLDGVHLQHSAGVTLPYFQGKISFHCLHLTIFS</sequence>
<accession>A0A0E9WFG1</accession>
<dbReference type="AlphaFoldDB" id="A0A0E9WFG1"/>
<reference evidence="1" key="1">
    <citation type="submission" date="2014-11" db="EMBL/GenBank/DDBJ databases">
        <authorList>
            <person name="Amaro Gonzalez C."/>
        </authorList>
    </citation>
    <scope>NUCLEOTIDE SEQUENCE</scope>
</reference>
<evidence type="ECO:0000313" key="1">
    <source>
        <dbReference type="EMBL" id="JAH88285.1"/>
    </source>
</evidence>